<dbReference type="KEGG" id="dai:Desaci_0826"/>
<comment type="similarity">
    <text evidence="1">Belongs to the membrane fusion protein (MFP) (TC 8.A.1) family.</text>
</comment>
<evidence type="ECO:0000259" key="4">
    <source>
        <dbReference type="Pfam" id="PF25917"/>
    </source>
</evidence>
<dbReference type="EMBL" id="CP003639">
    <property type="protein sequence ID" value="AFM39882.1"/>
    <property type="molecule type" value="Genomic_DNA"/>
</dbReference>
<evidence type="ECO:0000256" key="1">
    <source>
        <dbReference type="ARBA" id="ARBA00009477"/>
    </source>
</evidence>
<feature type="domain" description="Multidrug resistance protein MdtA-like alpha-helical hairpin" evidence="3">
    <location>
        <begin position="117"/>
        <end position="184"/>
    </location>
</feature>
<dbReference type="STRING" id="646529.Desaci_0826"/>
<evidence type="ECO:0000259" key="3">
    <source>
        <dbReference type="Pfam" id="PF25876"/>
    </source>
</evidence>
<dbReference type="PANTHER" id="PTHR30469:SF15">
    <property type="entry name" value="HLYD FAMILY OF SECRETION PROTEINS"/>
    <property type="match status" value="1"/>
</dbReference>
<dbReference type="Pfam" id="PF25876">
    <property type="entry name" value="HH_MFP_RND"/>
    <property type="match status" value="1"/>
</dbReference>
<name>I4D258_DESAJ</name>
<dbReference type="Pfam" id="PF25954">
    <property type="entry name" value="Beta-barrel_RND_2"/>
    <property type="match status" value="1"/>
</dbReference>
<dbReference type="RefSeq" id="WP_014825893.1">
    <property type="nucleotide sequence ID" value="NC_018068.1"/>
</dbReference>
<dbReference type="eggNOG" id="COG0845">
    <property type="taxonomic scope" value="Bacteria"/>
</dbReference>
<feature type="domain" description="CusB-like beta-barrel" evidence="5">
    <location>
        <begin position="232"/>
        <end position="304"/>
    </location>
</feature>
<reference evidence="6 7" key="1">
    <citation type="journal article" date="2012" name="J. Bacteriol.">
        <title>Complete genome sequences of Desulfosporosinus orientis DSM765T, Desulfosporosinus youngiae DSM17734T, Desulfosporosinus meridiei DSM13257T, and Desulfosporosinus acidiphilus DSM22704T.</title>
        <authorList>
            <person name="Pester M."/>
            <person name="Brambilla E."/>
            <person name="Alazard D."/>
            <person name="Rattei T."/>
            <person name="Weinmaier T."/>
            <person name="Han J."/>
            <person name="Lucas S."/>
            <person name="Lapidus A."/>
            <person name="Cheng J.F."/>
            <person name="Goodwin L."/>
            <person name="Pitluck S."/>
            <person name="Peters L."/>
            <person name="Ovchinnikova G."/>
            <person name="Teshima H."/>
            <person name="Detter J.C."/>
            <person name="Han C.S."/>
            <person name="Tapia R."/>
            <person name="Land M.L."/>
            <person name="Hauser L."/>
            <person name="Kyrpides N.C."/>
            <person name="Ivanova N.N."/>
            <person name="Pagani I."/>
            <person name="Huntmann M."/>
            <person name="Wei C.L."/>
            <person name="Davenport K.W."/>
            <person name="Daligault H."/>
            <person name="Chain P.S."/>
            <person name="Chen A."/>
            <person name="Mavromatis K."/>
            <person name="Markowitz V."/>
            <person name="Szeto E."/>
            <person name="Mikhailova N."/>
            <person name="Pati A."/>
            <person name="Wagner M."/>
            <person name="Woyke T."/>
            <person name="Ollivier B."/>
            <person name="Klenk H.P."/>
            <person name="Spring S."/>
            <person name="Loy A."/>
        </authorList>
    </citation>
    <scope>NUCLEOTIDE SEQUENCE [LARGE SCALE GENOMIC DNA]</scope>
    <source>
        <strain evidence="7">DSM 22704 / JCM 16185 / SJ4</strain>
    </source>
</reference>
<dbReference type="SUPFAM" id="SSF111369">
    <property type="entry name" value="HlyD-like secretion proteins"/>
    <property type="match status" value="1"/>
</dbReference>
<dbReference type="InterPro" id="IPR058624">
    <property type="entry name" value="MdtA-like_HH"/>
</dbReference>
<accession>I4D258</accession>
<dbReference type="Gene3D" id="2.40.420.20">
    <property type="match status" value="1"/>
</dbReference>
<dbReference type="Gene3D" id="1.10.287.470">
    <property type="entry name" value="Helix hairpin bin"/>
    <property type="match status" value="1"/>
</dbReference>
<dbReference type="GO" id="GO:1990281">
    <property type="term" value="C:efflux pump complex"/>
    <property type="evidence" value="ECO:0007669"/>
    <property type="project" value="TreeGrafter"/>
</dbReference>
<evidence type="ECO:0000256" key="2">
    <source>
        <dbReference type="SAM" id="Coils"/>
    </source>
</evidence>
<feature type="domain" description="Multidrug resistance protein MdtA-like barrel-sandwich hybrid" evidence="4">
    <location>
        <begin position="73"/>
        <end position="223"/>
    </location>
</feature>
<dbReference type="NCBIfam" id="TIGR01730">
    <property type="entry name" value="RND_mfp"/>
    <property type="match status" value="1"/>
</dbReference>
<proteinExistence type="inferred from homology"/>
<dbReference type="GO" id="GO:0015562">
    <property type="term" value="F:efflux transmembrane transporter activity"/>
    <property type="evidence" value="ECO:0007669"/>
    <property type="project" value="InterPro"/>
</dbReference>
<evidence type="ECO:0000313" key="7">
    <source>
        <dbReference type="Proteomes" id="UP000002892"/>
    </source>
</evidence>
<dbReference type="Proteomes" id="UP000002892">
    <property type="component" value="Chromosome"/>
</dbReference>
<dbReference type="InterPro" id="IPR058625">
    <property type="entry name" value="MdtA-like_BSH"/>
</dbReference>
<dbReference type="Gene3D" id="2.40.30.170">
    <property type="match status" value="1"/>
</dbReference>
<feature type="coiled-coil region" evidence="2">
    <location>
        <begin position="155"/>
        <end position="196"/>
    </location>
</feature>
<protein>
    <submittedName>
        <fullName evidence="6">RND family efflux transporter, MFP subunit</fullName>
    </submittedName>
</protein>
<dbReference type="Pfam" id="PF25917">
    <property type="entry name" value="BSH_RND"/>
    <property type="match status" value="1"/>
</dbReference>
<evidence type="ECO:0000313" key="6">
    <source>
        <dbReference type="EMBL" id="AFM39882.1"/>
    </source>
</evidence>
<dbReference type="PANTHER" id="PTHR30469">
    <property type="entry name" value="MULTIDRUG RESISTANCE PROTEIN MDTA"/>
    <property type="match status" value="1"/>
</dbReference>
<dbReference type="HOGENOM" id="CLU_018816_1_2_9"/>
<dbReference type="InterPro" id="IPR006143">
    <property type="entry name" value="RND_pump_MFP"/>
</dbReference>
<keyword evidence="7" id="KW-1185">Reference proteome</keyword>
<dbReference type="InterPro" id="IPR058792">
    <property type="entry name" value="Beta-barrel_RND_2"/>
</dbReference>
<organism evidence="6 7">
    <name type="scientific">Desulfosporosinus acidiphilus (strain DSM 22704 / JCM 16185 / SJ4)</name>
    <dbReference type="NCBI Taxonomy" id="646529"/>
    <lineage>
        <taxon>Bacteria</taxon>
        <taxon>Bacillati</taxon>
        <taxon>Bacillota</taxon>
        <taxon>Clostridia</taxon>
        <taxon>Eubacteriales</taxon>
        <taxon>Desulfitobacteriaceae</taxon>
        <taxon>Desulfosporosinus</taxon>
    </lineage>
</organism>
<dbReference type="Gene3D" id="2.40.50.100">
    <property type="match status" value="1"/>
</dbReference>
<keyword evidence="2" id="KW-0175">Coiled coil</keyword>
<evidence type="ECO:0000259" key="5">
    <source>
        <dbReference type="Pfam" id="PF25954"/>
    </source>
</evidence>
<gene>
    <name evidence="6" type="ordered locus">Desaci_0826</name>
</gene>
<dbReference type="OrthoDB" id="9810430at2"/>
<dbReference type="AlphaFoldDB" id="I4D258"/>
<sequence length="381" mass="40731">MVLVALIVVAFAVGVVLFRYKELQLNFAAKATQGGTNVVSNKLSVGVIKPTELSQNQGTAYKATLQAKQEGIISSKNSGKVINIIFDDGKQVAQGEELVVLDDQDIQNQLKSAESQLEVSKASLQKTGANLENVQRTYNRTKELVEQGAAAQADLENAETSLKSTQADVAANQANIQTAQTNIDNLQTTLDNTIIRAPITGVIDGKNVSLGQFLNQGSVLGKVLDISAIDAVVEIDQALIQNIKIGQKAQVILNEDESQSYEGVVKSIDPSADSSSRAFKVKVELANKDQSLKPGVSAKVRFIDNTKAPSFVIPVSLINGQDGNYYVFINENGIARKRTVTIGNLFSNQAEIKTGLQGNEAIISTNLNVLQDGDSVTVASK</sequence>